<keyword evidence="3 11" id="KW-0210">Decarboxylase</keyword>
<protein>
    <recommendedName>
        <fullName evidence="11">Aspartate 1-decarboxylase</fullName>
        <ecNumber evidence="11">4.1.1.11</ecNumber>
    </recommendedName>
    <alternativeName>
        <fullName evidence="11">Aspartate alpha-decarboxylase</fullName>
    </alternativeName>
    <component>
        <recommendedName>
            <fullName evidence="11">Aspartate 1-decarboxylase beta chain</fullName>
        </recommendedName>
    </component>
    <component>
        <recommendedName>
            <fullName evidence="11">Aspartate 1-decarboxylase alpha chain</fullName>
        </recommendedName>
    </component>
</protein>
<dbReference type="Pfam" id="PF02668">
    <property type="entry name" value="TauD"/>
    <property type="match status" value="1"/>
</dbReference>
<dbReference type="AlphaFoldDB" id="A0AAE3KLZ9"/>
<feature type="chain" id="PRO_5041757649" description="Aspartate 1-decarboxylase alpha chain" evidence="11">
    <location>
        <begin position="25"/>
        <end position="488"/>
    </location>
</feature>
<comment type="caution">
    <text evidence="13">The sequence shown here is derived from an EMBL/GenBank/DDBJ whole genome shotgun (WGS) entry which is preliminary data.</text>
</comment>
<keyword evidence="1 11" id="KW-0963">Cytoplasm</keyword>
<dbReference type="InterPro" id="IPR009010">
    <property type="entry name" value="Asp_de-COase-like_dom_sf"/>
</dbReference>
<sequence length="488" mass="52409">MFRTLLKSKIHRATVTQADLNYVGSLTLDPELMTAANLLPHELVHVVNINNGARFETYVIEGEPGSRVVKVNGAAARLVHAGDLMIVIGYGLVPDEQAASVVPSVVFVDEHNRILERGSDPATAAGAPVLAGRRAATRNGLEGAGHVSVNTDAAGTSPPDLSDQDAVLELTGEEQRELEVLAARLCATGPEELDSRAWVEAARDASAALPLRLRRRLARFRRDPGDEAVLLVRGLPVDPDRLPPTPTVPGSVQRHPTVPAAAITMIASQLGELYAFREEKSGALVQDVVPVPGMEEFQGNAGSTELTMHIENAFHANRPDYVGLACLRNDHDNVAGLKVASARLAARLLPADVRMALHEPKYFTSPPGSFGLVDDIPGPEGIFRGNPEDPDVRVDFTSTEAIDDDAREAMAALGASLAAVARTLVLRPGDLAIVDNRLCLHGRTAFRARYDGRDRWLQRVFVSLDLRRSRASRPADGHVVHSAVGRTA</sequence>
<proteinExistence type="inferred from homology"/>
<dbReference type="GO" id="GO:0016491">
    <property type="term" value="F:oxidoreductase activity"/>
    <property type="evidence" value="ECO:0007669"/>
    <property type="project" value="UniProtKB-KW"/>
</dbReference>
<evidence type="ECO:0000256" key="11">
    <source>
        <dbReference type="HAMAP-Rule" id="MF_00446"/>
    </source>
</evidence>
<evidence type="ECO:0000256" key="7">
    <source>
        <dbReference type="ARBA" id="ARBA00023145"/>
    </source>
</evidence>
<dbReference type="InterPro" id="IPR003819">
    <property type="entry name" value="TauD/TfdA-like"/>
</dbReference>
<dbReference type="SUPFAM" id="SSF51197">
    <property type="entry name" value="Clavaminate synthase-like"/>
    <property type="match status" value="1"/>
</dbReference>
<evidence type="ECO:0000256" key="2">
    <source>
        <dbReference type="ARBA" id="ARBA00022655"/>
    </source>
</evidence>
<dbReference type="GO" id="GO:0015940">
    <property type="term" value="P:pantothenate biosynthetic process"/>
    <property type="evidence" value="ECO:0007669"/>
    <property type="project" value="UniProtKB-UniRule"/>
</dbReference>
<dbReference type="GO" id="GO:0006523">
    <property type="term" value="P:alanine biosynthetic process"/>
    <property type="evidence" value="ECO:0007669"/>
    <property type="project" value="InterPro"/>
</dbReference>
<evidence type="ECO:0000313" key="14">
    <source>
        <dbReference type="Proteomes" id="UP001206128"/>
    </source>
</evidence>
<keyword evidence="2 11" id="KW-0566">Pantothenate biosynthesis</keyword>
<comment type="cofactor">
    <cofactor evidence="11">
        <name>pyruvate</name>
        <dbReference type="ChEBI" id="CHEBI:15361"/>
    </cofactor>
    <text evidence="11">Binds 1 pyruvoyl group covalently per subunit.</text>
</comment>
<evidence type="ECO:0000256" key="8">
    <source>
        <dbReference type="ARBA" id="ARBA00023239"/>
    </source>
</evidence>
<gene>
    <name evidence="11" type="primary">panD</name>
    <name evidence="13" type="ORF">LX83_003936</name>
</gene>
<accession>A0AAE3KLZ9</accession>
<dbReference type="Gene3D" id="2.40.40.20">
    <property type="match status" value="1"/>
</dbReference>
<dbReference type="SUPFAM" id="SSF50692">
    <property type="entry name" value="ADC-like"/>
    <property type="match status" value="1"/>
</dbReference>
<dbReference type="Proteomes" id="UP001206128">
    <property type="component" value="Unassembled WGS sequence"/>
</dbReference>
<dbReference type="GO" id="GO:0005829">
    <property type="term" value="C:cytosol"/>
    <property type="evidence" value="ECO:0007669"/>
    <property type="project" value="TreeGrafter"/>
</dbReference>
<keyword evidence="7 11" id="KW-0865">Zymogen</keyword>
<dbReference type="EC" id="4.1.1.11" evidence="11"/>
<dbReference type="PANTHER" id="PTHR21012">
    <property type="entry name" value="ASPARTATE 1-DECARBOXYLASE"/>
    <property type="match status" value="1"/>
</dbReference>
<feature type="domain" description="TauD/TfdA-like" evidence="12">
    <location>
        <begin position="294"/>
        <end position="460"/>
    </location>
</feature>
<feature type="active site" description="Proton donor" evidence="11">
    <location>
        <position position="58"/>
    </location>
</feature>
<dbReference type="HAMAP" id="MF_00446">
    <property type="entry name" value="PanD"/>
    <property type="match status" value="1"/>
</dbReference>
<feature type="binding site" evidence="11">
    <location>
        <position position="57"/>
    </location>
    <ligand>
        <name>substrate</name>
    </ligand>
</feature>
<evidence type="ECO:0000256" key="3">
    <source>
        <dbReference type="ARBA" id="ARBA00022793"/>
    </source>
</evidence>
<dbReference type="Gene3D" id="3.60.130.10">
    <property type="entry name" value="Clavaminate synthase-like"/>
    <property type="match status" value="1"/>
</dbReference>
<dbReference type="Pfam" id="PF02261">
    <property type="entry name" value="Asp_decarbox"/>
    <property type="match status" value="1"/>
</dbReference>
<evidence type="ECO:0000256" key="4">
    <source>
        <dbReference type="ARBA" id="ARBA00022813"/>
    </source>
</evidence>
<evidence type="ECO:0000256" key="1">
    <source>
        <dbReference type="ARBA" id="ARBA00022490"/>
    </source>
</evidence>
<keyword evidence="6" id="KW-0408">Iron</keyword>
<dbReference type="PANTHER" id="PTHR21012:SF0">
    <property type="entry name" value="ASPARTATE 1-DECARBOXYLASE"/>
    <property type="match status" value="1"/>
</dbReference>
<dbReference type="InterPro" id="IPR003190">
    <property type="entry name" value="Asp_decarbox"/>
</dbReference>
<name>A0AAE3KLZ9_9PSEU</name>
<comment type="catalytic activity">
    <reaction evidence="11">
        <text>L-aspartate + H(+) = beta-alanine + CO2</text>
        <dbReference type="Rhea" id="RHEA:19497"/>
        <dbReference type="ChEBI" id="CHEBI:15378"/>
        <dbReference type="ChEBI" id="CHEBI:16526"/>
        <dbReference type="ChEBI" id="CHEBI:29991"/>
        <dbReference type="ChEBI" id="CHEBI:57966"/>
        <dbReference type="EC" id="4.1.1.11"/>
    </reaction>
</comment>
<evidence type="ECO:0000256" key="10">
    <source>
        <dbReference type="ARBA" id="ARBA00023317"/>
    </source>
</evidence>
<dbReference type="EMBL" id="JAMTCK010000009">
    <property type="protein sequence ID" value="MCP2167063.1"/>
    <property type="molecule type" value="Genomic_DNA"/>
</dbReference>
<keyword evidence="4 11" id="KW-0068">Autocatalytic cleavage</keyword>
<evidence type="ECO:0000256" key="5">
    <source>
        <dbReference type="ARBA" id="ARBA00023002"/>
    </source>
</evidence>
<feature type="modified residue" description="Pyruvic acid (Ser)" evidence="11">
    <location>
        <position position="25"/>
    </location>
</feature>
<evidence type="ECO:0000256" key="6">
    <source>
        <dbReference type="ARBA" id="ARBA00023004"/>
    </source>
</evidence>
<comment type="subcellular location">
    <subcellularLocation>
        <location evidence="11">Cytoplasm</location>
    </subcellularLocation>
</comment>
<comment type="similarity">
    <text evidence="11">Belongs to the PanD family.</text>
</comment>
<keyword evidence="8 11" id="KW-0456">Lyase</keyword>
<reference evidence="13" key="1">
    <citation type="submission" date="2022-06" db="EMBL/GenBank/DDBJ databases">
        <title>Genomic Encyclopedia of Archaeal and Bacterial Type Strains, Phase II (KMG-II): from individual species to whole genera.</title>
        <authorList>
            <person name="Goeker M."/>
        </authorList>
    </citation>
    <scope>NUCLEOTIDE SEQUENCE</scope>
    <source>
        <strain evidence="13">DSM 43935</strain>
    </source>
</reference>
<keyword evidence="14" id="KW-1185">Reference proteome</keyword>
<dbReference type="GO" id="GO:0004068">
    <property type="term" value="F:aspartate 1-decarboxylase activity"/>
    <property type="evidence" value="ECO:0007669"/>
    <property type="project" value="UniProtKB-UniRule"/>
</dbReference>
<organism evidence="13 14">
    <name type="scientific">Goodfellowiella coeruleoviolacea</name>
    <dbReference type="NCBI Taxonomy" id="334858"/>
    <lineage>
        <taxon>Bacteria</taxon>
        <taxon>Bacillati</taxon>
        <taxon>Actinomycetota</taxon>
        <taxon>Actinomycetes</taxon>
        <taxon>Pseudonocardiales</taxon>
        <taxon>Pseudonocardiaceae</taxon>
        <taxon>Goodfellowiella</taxon>
    </lineage>
</organism>
<dbReference type="InterPro" id="IPR042098">
    <property type="entry name" value="TauD-like_sf"/>
</dbReference>
<dbReference type="CDD" id="cd06919">
    <property type="entry name" value="Asp_decarbox"/>
    <property type="match status" value="1"/>
</dbReference>
<dbReference type="NCBIfam" id="TIGR00223">
    <property type="entry name" value="panD"/>
    <property type="match status" value="1"/>
</dbReference>
<comment type="subunit">
    <text evidence="11">Heterooctamer of four alpha and four beta subunits.</text>
</comment>
<feature type="binding site" evidence="11">
    <location>
        <begin position="73"/>
        <end position="75"/>
    </location>
    <ligand>
        <name>substrate</name>
    </ligand>
</feature>
<keyword evidence="9 11" id="KW-0704">Schiff base</keyword>
<keyword evidence="5" id="KW-0560">Oxidoreductase</keyword>
<keyword evidence="10 11" id="KW-0670">Pyruvate</keyword>
<evidence type="ECO:0000256" key="9">
    <source>
        <dbReference type="ARBA" id="ARBA00023270"/>
    </source>
</evidence>
<comment type="pathway">
    <text evidence="11">Cofactor biosynthesis; (R)-pantothenate biosynthesis; beta-alanine from L-aspartate: step 1/1.</text>
</comment>
<evidence type="ECO:0000313" key="13">
    <source>
        <dbReference type="EMBL" id="MCP2167063.1"/>
    </source>
</evidence>
<evidence type="ECO:0000259" key="12">
    <source>
        <dbReference type="Pfam" id="PF02668"/>
    </source>
</evidence>
<feature type="chain" id="PRO_5041757650" description="Aspartate 1-decarboxylase beta chain" evidence="11">
    <location>
        <begin position="1"/>
        <end position="24"/>
    </location>
</feature>
<feature type="active site" description="Schiff-base intermediate with substrate; via pyruvic acid" evidence="11">
    <location>
        <position position="25"/>
    </location>
</feature>
<comment type="PTM">
    <text evidence="11">Is synthesized initially as an inactive proenzyme, which is activated by self-cleavage at a specific serine bond to produce a beta-subunit with a hydroxyl group at its C-terminus and an alpha-subunit with a pyruvoyl group at its N-terminus.</text>
</comment>
<comment type="function">
    <text evidence="11">Catalyzes the pyruvoyl-dependent decarboxylation of aspartate to produce beta-alanine.</text>
</comment>